<reference evidence="2" key="1">
    <citation type="submission" date="2019-08" db="EMBL/GenBank/DDBJ databases">
        <authorList>
            <person name="Kucharzyk K."/>
            <person name="Murdoch R.W."/>
            <person name="Higgins S."/>
            <person name="Loffler F."/>
        </authorList>
    </citation>
    <scope>NUCLEOTIDE SEQUENCE</scope>
</reference>
<feature type="region of interest" description="Disordered" evidence="1">
    <location>
        <begin position="122"/>
        <end position="143"/>
    </location>
</feature>
<feature type="compositionally biased region" description="Basic and acidic residues" evidence="1">
    <location>
        <begin position="134"/>
        <end position="143"/>
    </location>
</feature>
<accession>A0A645FUG2</accession>
<organism evidence="2">
    <name type="scientific">bioreactor metagenome</name>
    <dbReference type="NCBI Taxonomy" id="1076179"/>
    <lineage>
        <taxon>unclassified sequences</taxon>
        <taxon>metagenomes</taxon>
        <taxon>ecological metagenomes</taxon>
    </lineage>
</organism>
<dbReference type="AlphaFoldDB" id="A0A645FUG2"/>
<sequence>MHVHRPRFPLKVHAPNAVQQPFSRKRDILVFREHNQKVKFHRLERKLFPVLADGALQQIDGQRSNLQHLSKFPRTLKYLFDAHEQFQHLERLDDIVVRAIAQSSYLALHVVFCREENHGNLRMPQNTQQRKAVHTREHDIQQR</sequence>
<dbReference type="EMBL" id="VSSQ01064501">
    <property type="protein sequence ID" value="MPN17390.1"/>
    <property type="molecule type" value="Genomic_DNA"/>
</dbReference>
<evidence type="ECO:0000256" key="1">
    <source>
        <dbReference type="SAM" id="MobiDB-lite"/>
    </source>
</evidence>
<evidence type="ECO:0000313" key="2">
    <source>
        <dbReference type="EMBL" id="MPN17390.1"/>
    </source>
</evidence>
<proteinExistence type="predicted"/>
<gene>
    <name evidence="2" type="ORF">SDC9_164743</name>
</gene>
<protein>
    <submittedName>
        <fullName evidence="2">Uncharacterized protein</fullName>
    </submittedName>
</protein>
<name>A0A645FUG2_9ZZZZ</name>
<comment type="caution">
    <text evidence="2">The sequence shown here is derived from an EMBL/GenBank/DDBJ whole genome shotgun (WGS) entry which is preliminary data.</text>
</comment>